<feature type="transmembrane region" description="Helical" evidence="2">
    <location>
        <begin position="371"/>
        <end position="396"/>
    </location>
</feature>
<evidence type="ECO:0000313" key="4">
    <source>
        <dbReference type="Proteomes" id="UP001201812"/>
    </source>
</evidence>
<feature type="region of interest" description="Disordered" evidence="1">
    <location>
        <begin position="480"/>
        <end position="500"/>
    </location>
</feature>
<dbReference type="GO" id="GO:0008381">
    <property type="term" value="F:mechanosensitive monoatomic ion channel activity"/>
    <property type="evidence" value="ECO:0007669"/>
    <property type="project" value="TreeGrafter"/>
</dbReference>
<reference evidence="3" key="1">
    <citation type="submission" date="2022-01" db="EMBL/GenBank/DDBJ databases">
        <title>Genome Sequence Resource for Two Populations of Ditylenchus destructor, the Migratory Endoparasitic Phytonematode.</title>
        <authorList>
            <person name="Zhang H."/>
            <person name="Lin R."/>
            <person name="Xie B."/>
        </authorList>
    </citation>
    <scope>NUCLEOTIDE SEQUENCE</scope>
    <source>
        <strain evidence="3">BazhouSP</strain>
    </source>
</reference>
<dbReference type="Proteomes" id="UP001201812">
    <property type="component" value="Unassembled WGS sequence"/>
</dbReference>
<proteinExistence type="predicted"/>
<feature type="compositionally biased region" description="Basic and acidic residues" evidence="1">
    <location>
        <begin position="63"/>
        <end position="74"/>
    </location>
</feature>
<name>A0AAD4N3D5_9BILA</name>
<gene>
    <name evidence="3" type="ORF">DdX_07442</name>
</gene>
<keyword evidence="2" id="KW-0472">Membrane</keyword>
<evidence type="ECO:0000313" key="3">
    <source>
        <dbReference type="EMBL" id="KAI1716394.1"/>
    </source>
</evidence>
<dbReference type="EMBL" id="JAKKPZ010000010">
    <property type="protein sequence ID" value="KAI1716394.1"/>
    <property type="molecule type" value="Genomic_DNA"/>
</dbReference>
<accession>A0AAD4N3D5</accession>
<sequence length="781" mass="89202">MDSSGPPADIYRRPSVFSDLLTVFRKNTAFSIPRRSIYHAPPPDATSSRDSYDLEGGGPLLRDSSHKDRKKEADIFGPGEENEEDEEQNKPLTRQSLLNKIRQKKEVINKLRCQAWNMNRKRRTLRLAQKYLEQNESKVSKTHLYKEELIKRWRMFLRWMSNLSIYFIPWEMKIKKIESQFGSVVSSYFTFLRWVIFMNLIITLIMLSLVVIPEFLADATGDIERQNRTYTRKQIPPNEATHADELQVVWHYDGYLRYSPLFYGYYAAEDFVGSWFRYPLPLAYFMATLLVFGCSFFAILKKMALNARMSKLAGSKAEQYIFNWKVFTGWDYSIGNAETASQTAMAAVIKLREAVNENQVQQNQRISPTRIFIRMITNLVILLMIAFSIYCIYFAVQSSETVEKTGSLFTKNQVPSVVSTITHVFPMIFDLIGRAEKHHPKMQLRLHLIRVLTLYVINYGTLIFALFEKLDNIRDISRTFDDDSSSAAAPSRRTRHAKSWEKRHRNLAITGDSKEFSSRNFSSLSEMRLFFERMSSSIEVETHTRQKRYTYQPATTPNPTGGPVTVDGSLVTIQSQFGPVGVNNPSALLKKNATGVTLLPTSYETRRLGPTPLTIFTPPPLPPTERVPTYREQNYGPDWSTRNRSRQKNDHNESPAATITFGDVVTDHAAQLGSGRVIRQSLRLGELSRLVPVSPGTSTISGICGFRKSGKSWIWPGHRSRCAARFRACDTSIASSRRAESIGTGFAGNIDDFRDLWLPEIRKILDLARSQITLRSSVPGV</sequence>
<feature type="region of interest" description="Disordered" evidence="1">
    <location>
        <begin position="609"/>
        <end position="657"/>
    </location>
</feature>
<keyword evidence="4" id="KW-1185">Reference proteome</keyword>
<feature type="transmembrane region" description="Helical" evidence="2">
    <location>
        <begin position="282"/>
        <end position="300"/>
    </location>
</feature>
<dbReference type="AlphaFoldDB" id="A0AAD4N3D5"/>
<protein>
    <submittedName>
        <fullName evidence="3">Transmembrane channel-like protein 1</fullName>
    </submittedName>
</protein>
<comment type="caution">
    <text evidence="3">The sequence shown here is derived from an EMBL/GenBank/DDBJ whole genome shotgun (WGS) entry which is preliminary data.</text>
</comment>
<dbReference type="PANTHER" id="PTHR23302:SF40">
    <property type="entry name" value="TRANSMEMBRANE CHANNEL-LIKE PROTEIN"/>
    <property type="match status" value="1"/>
</dbReference>
<evidence type="ECO:0000256" key="1">
    <source>
        <dbReference type="SAM" id="MobiDB-lite"/>
    </source>
</evidence>
<feature type="transmembrane region" description="Helical" evidence="2">
    <location>
        <begin position="191"/>
        <end position="212"/>
    </location>
</feature>
<feature type="transmembrane region" description="Helical" evidence="2">
    <location>
        <begin position="447"/>
        <end position="467"/>
    </location>
</feature>
<feature type="transmembrane region" description="Helical" evidence="2">
    <location>
        <begin position="416"/>
        <end position="435"/>
    </location>
</feature>
<dbReference type="GO" id="GO:0005886">
    <property type="term" value="C:plasma membrane"/>
    <property type="evidence" value="ECO:0007669"/>
    <property type="project" value="InterPro"/>
</dbReference>
<keyword evidence="2" id="KW-1133">Transmembrane helix</keyword>
<dbReference type="InterPro" id="IPR038900">
    <property type="entry name" value="TMC"/>
</dbReference>
<feature type="region of interest" description="Disordered" evidence="1">
    <location>
        <begin position="32"/>
        <end position="94"/>
    </location>
</feature>
<keyword evidence="2 3" id="KW-0812">Transmembrane</keyword>
<dbReference type="PANTHER" id="PTHR23302">
    <property type="entry name" value="TRANSMEMBRANE CHANNEL-RELATED"/>
    <property type="match status" value="1"/>
</dbReference>
<organism evidence="3 4">
    <name type="scientific">Ditylenchus destructor</name>
    <dbReference type="NCBI Taxonomy" id="166010"/>
    <lineage>
        <taxon>Eukaryota</taxon>
        <taxon>Metazoa</taxon>
        <taxon>Ecdysozoa</taxon>
        <taxon>Nematoda</taxon>
        <taxon>Chromadorea</taxon>
        <taxon>Rhabditida</taxon>
        <taxon>Tylenchina</taxon>
        <taxon>Tylenchomorpha</taxon>
        <taxon>Sphaerularioidea</taxon>
        <taxon>Anguinidae</taxon>
        <taxon>Anguininae</taxon>
        <taxon>Ditylenchus</taxon>
    </lineage>
</organism>
<evidence type="ECO:0000256" key="2">
    <source>
        <dbReference type="SAM" id="Phobius"/>
    </source>
</evidence>